<evidence type="ECO:0000256" key="1">
    <source>
        <dbReference type="ARBA" id="ARBA00023012"/>
    </source>
</evidence>
<dbReference type="Gene3D" id="2.40.50.1020">
    <property type="entry name" value="LytTr DNA-binding domain"/>
    <property type="match status" value="1"/>
</dbReference>
<dbReference type="SMART" id="SM00448">
    <property type="entry name" value="REC"/>
    <property type="match status" value="1"/>
</dbReference>
<keyword evidence="1" id="KW-0902">Two-component regulatory system</keyword>
<dbReference type="SMART" id="SM00850">
    <property type="entry name" value="LytTR"/>
    <property type="match status" value="1"/>
</dbReference>
<dbReference type="InterPro" id="IPR001789">
    <property type="entry name" value="Sig_transdc_resp-reg_receiver"/>
</dbReference>
<dbReference type="SUPFAM" id="SSF52172">
    <property type="entry name" value="CheY-like"/>
    <property type="match status" value="1"/>
</dbReference>
<keyword evidence="2" id="KW-0597">Phosphoprotein</keyword>
<evidence type="ECO:0000256" key="2">
    <source>
        <dbReference type="PROSITE-ProRule" id="PRU00169"/>
    </source>
</evidence>
<reference evidence="5" key="1">
    <citation type="journal article" date="2014" name="Int. J. Syst. Evol. Microbiol.">
        <title>Complete genome sequence of Corynebacterium casei LMG S-19264T (=DSM 44701T), isolated from a smear-ripened cheese.</title>
        <authorList>
            <consortium name="US DOE Joint Genome Institute (JGI-PGF)"/>
            <person name="Walter F."/>
            <person name="Albersmeier A."/>
            <person name="Kalinowski J."/>
            <person name="Ruckert C."/>
        </authorList>
    </citation>
    <scope>NUCLEOTIDE SEQUENCE</scope>
    <source>
        <strain evidence="5">KCTC 42731</strain>
    </source>
</reference>
<dbReference type="InterPro" id="IPR046947">
    <property type="entry name" value="LytR-like"/>
</dbReference>
<dbReference type="PANTHER" id="PTHR37299">
    <property type="entry name" value="TRANSCRIPTIONAL REGULATOR-RELATED"/>
    <property type="match status" value="1"/>
</dbReference>
<feature type="domain" description="Response regulatory" evidence="3">
    <location>
        <begin position="3"/>
        <end position="114"/>
    </location>
</feature>
<evidence type="ECO:0000259" key="4">
    <source>
        <dbReference type="PROSITE" id="PS50930"/>
    </source>
</evidence>
<gene>
    <name evidence="5" type="primary">lytR</name>
    <name evidence="5" type="ORF">GCM10017161_30610</name>
</gene>
<accession>A0A919BNU5</accession>
<dbReference type="Pfam" id="PF04397">
    <property type="entry name" value="LytTR"/>
    <property type="match status" value="1"/>
</dbReference>
<keyword evidence="6" id="KW-1185">Reference proteome</keyword>
<feature type="modified residue" description="4-aspartylphosphate" evidence="2">
    <location>
        <position position="54"/>
    </location>
</feature>
<keyword evidence="5" id="KW-0238">DNA-binding</keyword>
<dbReference type="PROSITE" id="PS50110">
    <property type="entry name" value="RESPONSE_REGULATORY"/>
    <property type="match status" value="1"/>
</dbReference>
<evidence type="ECO:0000313" key="6">
    <source>
        <dbReference type="Proteomes" id="UP000623842"/>
    </source>
</evidence>
<sequence>MLNVIIVEDSRLARLELKAQLADVKHIAIVGEADSIAQAQELLAQHNVDLMFLDIDLPDGNGFDLLLSIAQPPKVIFTTAFEEFALKAFEQNAIDYLLKPFSQERLQSALARVNMERESVTETKAMMDLSSRFFVKDGQQCFLIQLAQVERFESLGNYTQVYFDQHKTIVYRTLAQIEARLPKEVFFRTSRQYIVQLSCVQDVALCASGGLELTMKSGAKVEVSRRQASQFKALFSL</sequence>
<organism evidence="5 6">
    <name type="scientific">Thalassotalea marina</name>
    <dbReference type="NCBI Taxonomy" id="1673741"/>
    <lineage>
        <taxon>Bacteria</taxon>
        <taxon>Pseudomonadati</taxon>
        <taxon>Pseudomonadota</taxon>
        <taxon>Gammaproteobacteria</taxon>
        <taxon>Alteromonadales</taxon>
        <taxon>Colwelliaceae</taxon>
        <taxon>Thalassotalea</taxon>
    </lineage>
</organism>
<dbReference type="RefSeq" id="WP_189772357.1">
    <property type="nucleotide sequence ID" value="NZ_BNCK01000007.1"/>
</dbReference>
<dbReference type="Pfam" id="PF00072">
    <property type="entry name" value="Response_reg"/>
    <property type="match status" value="1"/>
</dbReference>
<dbReference type="Gene3D" id="3.40.50.2300">
    <property type="match status" value="1"/>
</dbReference>
<protein>
    <submittedName>
        <fullName evidence="5">DNA-binding response regulator</fullName>
    </submittedName>
</protein>
<dbReference type="EMBL" id="BNCK01000007">
    <property type="protein sequence ID" value="GHF99920.1"/>
    <property type="molecule type" value="Genomic_DNA"/>
</dbReference>
<reference evidence="5" key="2">
    <citation type="submission" date="2020-09" db="EMBL/GenBank/DDBJ databases">
        <authorList>
            <person name="Sun Q."/>
            <person name="Kim S."/>
        </authorList>
    </citation>
    <scope>NUCLEOTIDE SEQUENCE</scope>
    <source>
        <strain evidence="5">KCTC 42731</strain>
    </source>
</reference>
<dbReference type="PROSITE" id="PS50930">
    <property type="entry name" value="HTH_LYTTR"/>
    <property type="match status" value="1"/>
</dbReference>
<evidence type="ECO:0000259" key="3">
    <source>
        <dbReference type="PROSITE" id="PS50110"/>
    </source>
</evidence>
<dbReference type="PANTHER" id="PTHR37299:SF1">
    <property type="entry name" value="STAGE 0 SPORULATION PROTEIN A HOMOLOG"/>
    <property type="match status" value="1"/>
</dbReference>
<evidence type="ECO:0000313" key="5">
    <source>
        <dbReference type="EMBL" id="GHF99920.1"/>
    </source>
</evidence>
<dbReference type="AlphaFoldDB" id="A0A919BNU5"/>
<dbReference type="Proteomes" id="UP000623842">
    <property type="component" value="Unassembled WGS sequence"/>
</dbReference>
<feature type="domain" description="HTH LytTR-type" evidence="4">
    <location>
        <begin position="133"/>
        <end position="237"/>
    </location>
</feature>
<dbReference type="GO" id="GO:0000156">
    <property type="term" value="F:phosphorelay response regulator activity"/>
    <property type="evidence" value="ECO:0007669"/>
    <property type="project" value="InterPro"/>
</dbReference>
<dbReference type="InterPro" id="IPR007492">
    <property type="entry name" value="LytTR_DNA-bd_dom"/>
</dbReference>
<dbReference type="GO" id="GO:0003677">
    <property type="term" value="F:DNA binding"/>
    <property type="evidence" value="ECO:0007669"/>
    <property type="project" value="UniProtKB-KW"/>
</dbReference>
<proteinExistence type="predicted"/>
<comment type="caution">
    <text evidence="5">The sequence shown here is derived from an EMBL/GenBank/DDBJ whole genome shotgun (WGS) entry which is preliminary data.</text>
</comment>
<dbReference type="InterPro" id="IPR011006">
    <property type="entry name" value="CheY-like_superfamily"/>
</dbReference>
<name>A0A919BNU5_9GAMM</name>